<reference evidence="3" key="2">
    <citation type="submission" date="2014-07" db="EMBL/GenBank/DDBJ databases">
        <title>Genetics and epidemiology of antimicrobial resistance in B. fragilis group.</title>
        <authorList>
            <person name="Sydenham T.V."/>
            <person name="Hasman H."/>
            <person name="Kemp M."/>
            <person name="Justesen U.S."/>
        </authorList>
    </citation>
    <scope>NUCLEOTIDE SEQUENCE [LARGE SCALE GENOMIC DNA]</scope>
    <source>
        <strain evidence="3">DCMOUH0018B</strain>
    </source>
</reference>
<accession>A0A0I9S989</accession>
<feature type="transmembrane region" description="Helical" evidence="1">
    <location>
        <begin position="72"/>
        <end position="89"/>
    </location>
</feature>
<dbReference type="GO" id="GO:0016747">
    <property type="term" value="F:acyltransferase activity, transferring groups other than amino-acyl groups"/>
    <property type="evidence" value="ECO:0007669"/>
    <property type="project" value="InterPro"/>
</dbReference>
<protein>
    <submittedName>
        <fullName evidence="3">Acyltransferase</fullName>
    </submittedName>
</protein>
<feature type="transmembrane region" description="Helical" evidence="1">
    <location>
        <begin position="216"/>
        <end position="234"/>
    </location>
</feature>
<evidence type="ECO:0000256" key="1">
    <source>
        <dbReference type="SAM" id="Phobius"/>
    </source>
</evidence>
<name>A0A0I9S989_BACFG</name>
<feature type="transmembrane region" description="Helical" evidence="1">
    <location>
        <begin position="31"/>
        <end position="56"/>
    </location>
</feature>
<dbReference type="Pfam" id="PF01757">
    <property type="entry name" value="Acyl_transf_3"/>
    <property type="match status" value="1"/>
</dbReference>
<evidence type="ECO:0000313" key="4">
    <source>
        <dbReference type="EMBL" id="MCZ2655652.1"/>
    </source>
</evidence>
<keyword evidence="3" id="KW-0808">Transferase</keyword>
<feature type="transmembrane region" description="Helical" evidence="1">
    <location>
        <begin position="126"/>
        <end position="144"/>
    </location>
</feature>
<dbReference type="Proteomes" id="UP001075704">
    <property type="component" value="Unassembled WGS sequence"/>
</dbReference>
<dbReference type="AlphaFoldDB" id="A0A0I9S989"/>
<dbReference type="PATRIC" id="fig|817.53.peg.2475"/>
<feature type="transmembrane region" description="Helical" evidence="1">
    <location>
        <begin position="188"/>
        <end position="204"/>
    </location>
</feature>
<organism evidence="3">
    <name type="scientific">Bacteroides fragilis</name>
    <dbReference type="NCBI Taxonomy" id="817"/>
    <lineage>
        <taxon>Bacteria</taxon>
        <taxon>Pseudomonadati</taxon>
        <taxon>Bacteroidota</taxon>
        <taxon>Bacteroidia</taxon>
        <taxon>Bacteroidales</taxon>
        <taxon>Bacteroidaceae</taxon>
        <taxon>Bacteroides</taxon>
    </lineage>
</organism>
<keyword evidence="3" id="KW-0012">Acyltransferase</keyword>
<feature type="transmembrane region" description="Helical" evidence="1">
    <location>
        <begin position="156"/>
        <end position="176"/>
    </location>
</feature>
<feature type="transmembrane region" description="Helical" evidence="1">
    <location>
        <begin position="246"/>
        <end position="264"/>
    </location>
</feature>
<dbReference type="EMBL" id="JMZZ02000146">
    <property type="protein sequence ID" value="KFX74492.1"/>
    <property type="molecule type" value="Genomic_DNA"/>
</dbReference>
<feature type="domain" description="Acyltransferase 3" evidence="2">
    <location>
        <begin position="5"/>
        <end position="295"/>
    </location>
</feature>
<keyword evidence="1" id="KW-1133">Transmembrane helix</keyword>
<dbReference type="InterPro" id="IPR002656">
    <property type="entry name" value="Acyl_transf_3_dom"/>
</dbReference>
<reference evidence="4" key="3">
    <citation type="submission" date="2022-12" db="EMBL/GenBank/DDBJ databases">
        <title>Development of a Multilocus Sequence Typing Scheme for Bacteroides fragilis Based on Whole Genome Sequencing Data and Clinical Application.</title>
        <authorList>
            <person name="Nielsen F.D."/>
            <person name="Justesen U.S."/>
        </authorList>
    </citation>
    <scope>NUCLEOTIDE SEQUENCE</scope>
    <source>
        <strain evidence="4">BF_BC_ODE_DK_2015_2</strain>
    </source>
</reference>
<keyword evidence="1" id="KW-0812">Transmembrane</keyword>
<evidence type="ECO:0000313" key="3">
    <source>
        <dbReference type="EMBL" id="KFX74492.1"/>
    </source>
</evidence>
<sequence>MRQRNISIDILKCIAAILITNSHMGPLYGKYSILATGGAIGDVLFFFCSGFTLFLGRMGRFDNWYKRRINRIYPTVFAWAIVGAFIFNYHNEMRYTVINGGGWFVTCIMIYYVILYFIQRYMLNKLKLAFAIAAGICIIWYMVIDRPIGYNMYGYTYFKWCHYFLFMLMGAMMGISRKERTYSLKWDGLKLAGSIAIYYIYLFIGRKIAIVDELQILSLMPLLMTAFYFYKICNSNALKYCYEHKIAGWWIKFIGGLCLEIYLIQESLFTDKMNSIFPLNLIIMFGIILMGAYLLRCCARIFSQTFKEGDYNWKEIIKMS</sequence>
<evidence type="ECO:0000259" key="2">
    <source>
        <dbReference type="Pfam" id="PF01757"/>
    </source>
</evidence>
<comment type="caution">
    <text evidence="3">The sequence shown here is derived from an EMBL/GenBank/DDBJ whole genome shotgun (WGS) entry which is preliminary data.</text>
</comment>
<proteinExistence type="predicted"/>
<dbReference type="RefSeq" id="WP_044300541.1">
    <property type="nucleotide sequence ID" value="NZ_CAEUHN010000012.1"/>
</dbReference>
<gene>
    <name evidence="3" type="ORF">EE52_0211995</name>
    <name evidence="4" type="ORF">O1422_15920</name>
</gene>
<feature type="transmembrane region" description="Helical" evidence="1">
    <location>
        <begin position="101"/>
        <end position="119"/>
    </location>
</feature>
<feature type="transmembrane region" description="Helical" evidence="1">
    <location>
        <begin position="276"/>
        <end position="295"/>
    </location>
</feature>
<keyword evidence="1" id="KW-0472">Membrane</keyword>
<reference evidence="3" key="1">
    <citation type="book" date="2014" name="THE 24TH EUROPEAN CONGRESS OF CLINICAL MICROBIOLOGY AND INFECTIOUS DISEASES" publisher="ECCMID 2014" city="Barcelona, Spain">
        <title>Identification of resistance genes in three multidrug-resistant Bacteroides fragilis isolates by whole genome sequencing.</title>
        <editorList>
            <person name="Unknown"/>
            <person name="A."/>
        </editorList>
        <authorList>
            <person name="Sydenham T.V."/>
            <person name="Hasman H."/>
            <person name="Wang M."/>
            <person name="Soki J."/>
            <person name="Nagy E."/>
            <person name="Justesen U.S."/>
        </authorList>
    </citation>
    <scope>NUCLEOTIDE SEQUENCE</scope>
    <source>
        <strain evidence="3">DCMOUH0018B</strain>
    </source>
</reference>
<dbReference type="EMBL" id="JAPUAC010000013">
    <property type="protein sequence ID" value="MCZ2655652.1"/>
    <property type="molecule type" value="Genomic_DNA"/>
</dbReference>